<accession>A0A0J7KAI1</accession>
<sequence>MSAFEADKWARHLVKALAEAGEKINTTEMNFGIGELIKRDIRNPLVEPTKILEADIEDPMTLTYLRNKVFELHVDFLKAAASQIFPLVAAITQGKDIMPRKAV</sequence>
<reference evidence="1 2" key="1">
    <citation type="submission" date="2015-04" db="EMBL/GenBank/DDBJ databases">
        <title>Lasius niger genome sequencing.</title>
        <authorList>
            <person name="Konorov E.A."/>
            <person name="Nikitin M.A."/>
            <person name="Kirill M.V."/>
            <person name="Chang P."/>
        </authorList>
    </citation>
    <scope>NUCLEOTIDE SEQUENCE [LARGE SCALE GENOMIC DNA]</scope>
    <source>
        <tissue evidence="1">Whole</tissue>
    </source>
</reference>
<comment type="caution">
    <text evidence="1">The sequence shown here is derived from an EMBL/GenBank/DDBJ whole genome shotgun (WGS) entry which is preliminary data.</text>
</comment>
<dbReference type="AlphaFoldDB" id="A0A0J7KAI1"/>
<dbReference type="PaxDb" id="67767-A0A0J7KAI1"/>
<evidence type="ECO:0000313" key="2">
    <source>
        <dbReference type="Proteomes" id="UP000036403"/>
    </source>
</evidence>
<dbReference type="EMBL" id="LBMM01010729">
    <property type="protein sequence ID" value="KMQ87284.1"/>
    <property type="molecule type" value="Genomic_DNA"/>
</dbReference>
<evidence type="ECO:0000313" key="1">
    <source>
        <dbReference type="EMBL" id="KMQ87284.1"/>
    </source>
</evidence>
<dbReference type="Proteomes" id="UP000036403">
    <property type="component" value="Unassembled WGS sequence"/>
</dbReference>
<keyword evidence="2" id="KW-1185">Reference proteome</keyword>
<organism evidence="1 2">
    <name type="scientific">Lasius niger</name>
    <name type="common">Black garden ant</name>
    <dbReference type="NCBI Taxonomy" id="67767"/>
    <lineage>
        <taxon>Eukaryota</taxon>
        <taxon>Metazoa</taxon>
        <taxon>Ecdysozoa</taxon>
        <taxon>Arthropoda</taxon>
        <taxon>Hexapoda</taxon>
        <taxon>Insecta</taxon>
        <taxon>Pterygota</taxon>
        <taxon>Neoptera</taxon>
        <taxon>Endopterygota</taxon>
        <taxon>Hymenoptera</taxon>
        <taxon>Apocrita</taxon>
        <taxon>Aculeata</taxon>
        <taxon>Formicoidea</taxon>
        <taxon>Formicidae</taxon>
        <taxon>Formicinae</taxon>
        <taxon>Lasius</taxon>
        <taxon>Lasius</taxon>
    </lineage>
</organism>
<name>A0A0J7KAI1_LASNI</name>
<protein>
    <submittedName>
        <fullName evidence="1">Uncharacterized protein</fullName>
    </submittedName>
</protein>
<gene>
    <name evidence="1" type="ORF">RF55_13473</name>
</gene>
<proteinExistence type="predicted"/>